<protein>
    <submittedName>
        <fullName evidence="1">Uncharacterized protein</fullName>
    </submittedName>
</protein>
<evidence type="ECO:0000313" key="2">
    <source>
        <dbReference type="Proteomes" id="UP000310200"/>
    </source>
</evidence>
<accession>A0A4S2KY69</accession>
<sequence>MHMVASVNNGGTVDDVDTLTHVNEHRLRFGSIGFDRARSHVLSYPHRPPYHHYLPNNYQIRNRHDIVQSETVSSTAEQTDLANSVGTNFCHIKHLFEKNLLRAIVTGNDNLINKYRT</sequence>
<dbReference type="AlphaFoldDB" id="A0A4S2KY69"/>
<dbReference type="EMBL" id="QBLH01000524">
    <property type="protein sequence ID" value="TGZ54991.1"/>
    <property type="molecule type" value="Genomic_DNA"/>
</dbReference>
<dbReference type="Proteomes" id="UP000310200">
    <property type="component" value="Unassembled WGS sequence"/>
</dbReference>
<organism evidence="1 2">
    <name type="scientific">Temnothorax longispinosus</name>
    <dbReference type="NCBI Taxonomy" id="300112"/>
    <lineage>
        <taxon>Eukaryota</taxon>
        <taxon>Metazoa</taxon>
        <taxon>Ecdysozoa</taxon>
        <taxon>Arthropoda</taxon>
        <taxon>Hexapoda</taxon>
        <taxon>Insecta</taxon>
        <taxon>Pterygota</taxon>
        <taxon>Neoptera</taxon>
        <taxon>Endopterygota</taxon>
        <taxon>Hymenoptera</taxon>
        <taxon>Apocrita</taxon>
        <taxon>Aculeata</taxon>
        <taxon>Formicoidea</taxon>
        <taxon>Formicidae</taxon>
        <taxon>Myrmicinae</taxon>
        <taxon>Temnothorax</taxon>
    </lineage>
</organism>
<gene>
    <name evidence="1" type="ORF">DBV15_06794</name>
</gene>
<comment type="caution">
    <text evidence="1">The sequence shown here is derived from an EMBL/GenBank/DDBJ whole genome shotgun (WGS) entry which is preliminary data.</text>
</comment>
<reference evidence="1 2" key="1">
    <citation type="journal article" date="2019" name="Philos. Trans. R. Soc. Lond., B, Biol. Sci.">
        <title>Ant behaviour and brain gene expression of defending hosts depend on the ecological success of the intruding social parasite.</title>
        <authorList>
            <person name="Kaur R."/>
            <person name="Stoldt M."/>
            <person name="Jongepier E."/>
            <person name="Feldmeyer B."/>
            <person name="Menzel F."/>
            <person name="Bornberg-Bauer E."/>
            <person name="Foitzik S."/>
        </authorList>
    </citation>
    <scope>NUCLEOTIDE SEQUENCE [LARGE SCALE GENOMIC DNA]</scope>
    <source>
        <tissue evidence="1">Whole body</tissue>
    </source>
</reference>
<proteinExistence type="predicted"/>
<keyword evidence="2" id="KW-1185">Reference proteome</keyword>
<evidence type="ECO:0000313" key="1">
    <source>
        <dbReference type="EMBL" id="TGZ54991.1"/>
    </source>
</evidence>
<name>A0A4S2KY69_9HYME</name>